<proteinExistence type="predicted"/>
<dbReference type="NCBIfam" id="NF037959">
    <property type="entry name" value="MFS_SpdSyn"/>
    <property type="match status" value="1"/>
</dbReference>
<dbReference type="SUPFAM" id="SSF53335">
    <property type="entry name" value="S-adenosyl-L-methionine-dependent methyltransferases"/>
    <property type="match status" value="1"/>
</dbReference>
<evidence type="ECO:0000256" key="1">
    <source>
        <dbReference type="ARBA" id="ARBA00023115"/>
    </source>
</evidence>
<dbReference type="InterPro" id="IPR029063">
    <property type="entry name" value="SAM-dependent_MTases_sf"/>
</dbReference>
<dbReference type="AlphaFoldDB" id="A0A4Y4AU73"/>
<dbReference type="STRING" id="983.SAMN05443543_103255"/>
<accession>A0A4Y4AU73</accession>
<dbReference type="PANTHER" id="PTHR43317:SF1">
    <property type="entry name" value="THERMOSPERMINE SYNTHASE ACAULIS5"/>
    <property type="match status" value="1"/>
</dbReference>
<gene>
    <name evidence="2" type="primary">speE</name>
    <name evidence="2" type="ORF">FFL01_01490</name>
</gene>
<dbReference type="PANTHER" id="PTHR43317">
    <property type="entry name" value="THERMOSPERMINE SYNTHASE ACAULIS5"/>
    <property type="match status" value="1"/>
</dbReference>
<protein>
    <submittedName>
        <fullName evidence="2">Spermidine synthase</fullName>
    </submittedName>
</protein>
<dbReference type="Pfam" id="PF01564">
    <property type="entry name" value="Spermine_synth"/>
    <property type="match status" value="1"/>
</dbReference>
<dbReference type="GO" id="GO:0006596">
    <property type="term" value="P:polyamine biosynthetic process"/>
    <property type="evidence" value="ECO:0007669"/>
    <property type="project" value="UniProtKB-KW"/>
</dbReference>
<name>A0A4Y4AU73_9FLAO</name>
<dbReference type="OrthoDB" id="650847at2"/>
<dbReference type="CDD" id="cd02440">
    <property type="entry name" value="AdoMet_MTases"/>
    <property type="match status" value="1"/>
</dbReference>
<dbReference type="Proteomes" id="UP000316775">
    <property type="component" value="Unassembled WGS sequence"/>
</dbReference>
<organism evidence="2 3">
    <name type="scientific">Flavobacterium flevense</name>
    <dbReference type="NCBI Taxonomy" id="983"/>
    <lineage>
        <taxon>Bacteria</taxon>
        <taxon>Pseudomonadati</taxon>
        <taxon>Bacteroidota</taxon>
        <taxon>Flavobacteriia</taxon>
        <taxon>Flavobacteriales</taxon>
        <taxon>Flavobacteriaceae</taxon>
        <taxon>Flavobacterium</taxon>
    </lineage>
</organism>
<reference evidence="2 3" key="1">
    <citation type="submission" date="2019-06" db="EMBL/GenBank/DDBJ databases">
        <title>Whole genome shotgun sequence of Flavobacterium flevense NBRC 14960.</title>
        <authorList>
            <person name="Hosoyama A."/>
            <person name="Uohara A."/>
            <person name="Ohji S."/>
            <person name="Ichikawa N."/>
        </authorList>
    </citation>
    <scope>NUCLEOTIDE SEQUENCE [LARGE SCALE GENOMIC DNA]</scope>
    <source>
        <strain evidence="2 3">NBRC 14960</strain>
    </source>
</reference>
<dbReference type="RefSeq" id="WP_073243541.1">
    <property type="nucleotide sequence ID" value="NZ_BJNP01000001.1"/>
</dbReference>
<evidence type="ECO:0000313" key="3">
    <source>
        <dbReference type="Proteomes" id="UP000316775"/>
    </source>
</evidence>
<dbReference type="Gene3D" id="3.40.50.150">
    <property type="entry name" value="Vaccinia Virus protein VP39"/>
    <property type="match status" value="1"/>
</dbReference>
<keyword evidence="3" id="KW-1185">Reference proteome</keyword>
<comment type="caution">
    <text evidence="2">The sequence shown here is derived from an EMBL/GenBank/DDBJ whole genome shotgun (WGS) entry which is preliminary data.</text>
</comment>
<dbReference type="EMBL" id="BJNP01000001">
    <property type="protein sequence ID" value="GEC70610.1"/>
    <property type="molecule type" value="Genomic_DNA"/>
</dbReference>
<sequence length="221" mass="25440">MIKRLLSYFYPVKIFSQKSALSQTLEITWSNGDLVMDSLNTNYSYGSLQRILKLGLKNIGFAKIKQMQHILVLGVAGGSVIKTLVDEIEFKGKITAVEIDSEIIKIANRFFKLNEIPQLEIVIADAFEFVLKTTEKYDLIIVDIFQDTKMPNFLFESFFIDRICLLLKNKGNILFNTMLLNEADNLRNKKLIADFKKQSFAIKTIPRVEQHNELIIIEKLI</sequence>
<evidence type="ECO:0000313" key="2">
    <source>
        <dbReference type="EMBL" id="GEC70610.1"/>
    </source>
</evidence>
<keyword evidence="1" id="KW-0620">Polyamine biosynthesis</keyword>